<organism evidence="1">
    <name type="scientific">Rhizophora mucronata</name>
    <name type="common">Asiatic mangrove</name>
    <dbReference type="NCBI Taxonomy" id="61149"/>
    <lineage>
        <taxon>Eukaryota</taxon>
        <taxon>Viridiplantae</taxon>
        <taxon>Streptophyta</taxon>
        <taxon>Embryophyta</taxon>
        <taxon>Tracheophyta</taxon>
        <taxon>Spermatophyta</taxon>
        <taxon>Magnoliopsida</taxon>
        <taxon>eudicotyledons</taxon>
        <taxon>Gunneridae</taxon>
        <taxon>Pentapetalae</taxon>
        <taxon>rosids</taxon>
        <taxon>fabids</taxon>
        <taxon>Malpighiales</taxon>
        <taxon>Rhizophoraceae</taxon>
        <taxon>Rhizophora</taxon>
    </lineage>
</organism>
<sequence length="34" mass="3898">MPNIVNNYWYKLAGLGKIKKIDCGVHMKSLTTLF</sequence>
<accession>A0A2P2QYZ8</accession>
<proteinExistence type="predicted"/>
<reference evidence="1" key="1">
    <citation type="submission" date="2018-02" db="EMBL/GenBank/DDBJ databases">
        <title>Rhizophora mucronata_Transcriptome.</title>
        <authorList>
            <person name="Meera S.P."/>
            <person name="Sreeshan A."/>
            <person name="Augustine A."/>
        </authorList>
    </citation>
    <scope>NUCLEOTIDE SEQUENCE</scope>
    <source>
        <tissue evidence="1">Leaf</tissue>
    </source>
</reference>
<dbReference type="AlphaFoldDB" id="A0A2P2QYZ8"/>
<dbReference type="EMBL" id="GGEC01091610">
    <property type="protein sequence ID" value="MBX72094.1"/>
    <property type="molecule type" value="Transcribed_RNA"/>
</dbReference>
<name>A0A2P2QYZ8_RHIMU</name>
<evidence type="ECO:0000313" key="1">
    <source>
        <dbReference type="EMBL" id="MBX72094.1"/>
    </source>
</evidence>
<protein>
    <submittedName>
        <fullName evidence="1">Uncharacterized protein</fullName>
    </submittedName>
</protein>